<sequence>MSTHCLASPNATPFIITVQDAILLDSSEGFSILRQYLADNSCNTFCEEHNSEDEDDLQAWTVMRDILHALLAPIVALTSHATHTAQKWTKSERPSDVEFAFRSRGRNAFVWLQSFLADDEDWCLSKACPGCVVQHSIDGECQIRVLLAACMLSDAHGPGPQSGPTLPSFDFFVNVLRQALAEDELWGPDYYEHAETRAQDLNFGMQDLIKQCEKLEKVMTPPQTPEETPLPSFSYFSNRRRTIGTSSKTMYPKLPEQPGMRVKRTKIAKVQAKMAQEEEAWLLTIIERAWLSLNPNRTELPTLDLINKPFNVGGP</sequence>
<dbReference type="RefSeq" id="XP_069202314.1">
    <property type="nucleotide sequence ID" value="XM_069343763.1"/>
</dbReference>
<dbReference type="GeneID" id="95977868"/>
<evidence type="ECO:0000313" key="2">
    <source>
        <dbReference type="Proteomes" id="UP001562354"/>
    </source>
</evidence>
<protein>
    <submittedName>
        <fullName evidence="1">Uncharacterized protein</fullName>
    </submittedName>
</protein>
<gene>
    <name evidence="1" type="ORF">AAFC00_004168</name>
</gene>
<reference evidence="1 2" key="1">
    <citation type="submission" date="2024-07" db="EMBL/GenBank/DDBJ databases">
        <title>Draft sequence of the Neodothiora populina.</title>
        <authorList>
            <person name="Drown D.D."/>
            <person name="Schuette U.S."/>
            <person name="Buechlein A.B."/>
            <person name="Rusch D.R."/>
            <person name="Winton L.W."/>
            <person name="Adams G.A."/>
        </authorList>
    </citation>
    <scope>NUCLEOTIDE SEQUENCE [LARGE SCALE GENOMIC DNA]</scope>
    <source>
        <strain evidence="1 2">CPC 39397</strain>
    </source>
</reference>
<dbReference type="EMBL" id="JBFMKM010000005">
    <property type="protein sequence ID" value="KAL1306041.1"/>
    <property type="molecule type" value="Genomic_DNA"/>
</dbReference>
<dbReference type="Proteomes" id="UP001562354">
    <property type="component" value="Unassembled WGS sequence"/>
</dbReference>
<proteinExistence type="predicted"/>
<name>A0ABR3PIT4_9PEZI</name>
<keyword evidence="2" id="KW-1185">Reference proteome</keyword>
<accession>A0ABR3PIT4</accession>
<comment type="caution">
    <text evidence="1">The sequence shown here is derived from an EMBL/GenBank/DDBJ whole genome shotgun (WGS) entry which is preliminary data.</text>
</comment>
<evidence type="ECO:0000313" key="1">
    <source>
        <dbReference type="EMBL" id="KAL1306041.1"/>
    </source>
</evidence>
<organism evidence="1 2">
    <name type="scientific">Neodothiora populina</name>
    <dbReference type="NCBI Taxonomy" id="2781224"/>
    <lineage>
        <taxon>Eukaryota</taxon>
        <taxon>Fungi</taxon>
        <taxon>Dikarya</taxon>
        <taxon>Ascomycota</taxon>
        <taxon>Pezizomycotina</taxon>
        <taxon>Dothideomycetes</taxon>
        <taxon>Dothideomycetidae</taxon>
        <taxon>Dothideales</taxon>
        <taxon>Dothioraceae</taxon>
        <taxon>Neodothiora</taxon>
    </lineage>
</organism>